<reference evidence="3 4" key="1">
    <citation type="journal article" date="2020" name="Microbiol. Resour. Announc.">
        <title>Complete genome sequences of four natural Pseudomonas isolates that catabolize a wide range of aromatic compounds relevant to lignin valorization.</title>
        <authorList>
            <person name="Hatmaker E.A."/>
            <person name="Presley G."/>
            <person name="Cannon O."/>
            <person name="Guss A.M."/>
            <person name="Elkins J.G."/>
        </authorList>
    </citation>
    <scope>NUCLEOTIDE SEQUENCE [LARGE SCALE GENOMIC DNA]</scope>
    <source>
        <strain evidence="3 4">B10D7D</strain>
    </source>
</reference>
<keyword evidence="4" id="KW-1185">Reference proteome</keyword>
<evidence type="ECO:0000259" key="2">
    <source>
        <dbReference type="PROSITE" id="PS51898"/>
    </source>
</evidence>
<dbReference type="InterPro" id="IPR011010">
    <property type="entry name" value="DNA_brk_join_enz"/>
</dbReference>
<dbReference type="SUPFAM" id="SSF56349">
    <property type="entry name" value="DNA breaking-rejoining enzymes"/>
    <property type="match status" value="1"/>
</dbReference>
<proteinExistence type="predicted"/>
<sequence>MSYLSRREGRYHYRRRYPQAVADLLGKSEFRKALGTADRVDALKLARQVSVEFDRICDEALSPAATATNGTVGVEAPRVDPGAVLRGLQAVVERVTLRAVEDMHPATKRVTKDWQTELDWQQRAYTLAAQGMPPPGMEAIHPLEAMAAVRAIEAVQSGSPLAVGDDMPEPVRVQGEHPRALQADSRTAAQFKVALDDYCDRVSPGRVSIMRKLCDNVLRWPSTPAQQVQRIMAYAEGKLVAGGKASSVHTQAAGLITILRELPGWEGISLPKQGAVARAVRAGGALQKNARDPMPLAVVEKVQAALDARGDAVDAAAMRLLVRYGVRPLELLSEGPAALAMREDILGDGELVFQAGLSGAKNAASRRDLPVAADDVPLFKLVLSGFGVGSAAERGRQRVTRLSRAVHTALLKIPGITGQVSLYSARHTAADLLRAAGATDAEVGGILGHTQAGNKHTGVYGGTAPLTRQRELLAGVRELLDKPKNLPAG</sequence>
<gene>
    <name evidence="3" type="ORF">HNQ25_15380</name>
</gene>
<dbReference type="InterPro" id="IPR002104">
    <property type="entry name" value="Integrase_catalytic"/>
</dbReference>
<evidence type="ECO:0000313" key="4">
    <source>
        <dbReference type="Proteomes" id="UP000515254"/>
    </source>
</evidence>
<organism evidence="3 4">
    <name type="scientific">Pseudomonas sediminis</name>
    <dbReference type="NCBI Taxonomy" id="1691904"/>
    <lineage>
        <taxon>Bacteria</taxon>
        <taxon>Pseudomonadati</taxon>
        <taxon>Pseudomonadota</taxon>
        <taxon>Gammaproteobacteria</taxon>
        <taxon>Pseudomonadales</taxon>
        <taxon>Pseudomonadaceae</taxon>
        <taxon>Pseudomonas</taxon>
    </lineage>
</organism>
<dbReference type="Proteomes" id="UP000515254">
    <property type="component" value="Chromosome"/>
</dbReference>
<accession>A0ABX6SD48</accession>
<feature type="domain" description="Tyr recombinase" evidence="2">
    <location>
        <begin position="291"/>
        <end position="474"/>
    </location>
</feature>
<dbReference type="EMBL" id="CP060009">
    <property type="protein sequence ID" value="QNG99680.1"/>
    <property type="molecule type" value="Genomic_DNA"/>
</dbReference>
<dbReference type="InterPro" id="IPR013762">
    <property type="entry name" value="Integrase-like_cat_sf"/>
</dbReference>
<evidence type="ECO:0000256" key="1">
    <source>
        <dbReference type="ARBA" id="ARBA00023172"/>
    </source>
</evidence>
<keyword evidence="1" id="KW-0233">DNA recombination</keyword>
<name>A0ABX6SD48_9PSED</name>
<dbReference type="InterPro" id="IPR046668">
    <property type="entry name" value="DUF6538"/>
</dbReference>
<dbReference type="PROSITE" id="PS51898">
    <property type="entry name" value="TYR_RECOMBINASE"/>
    <property type="match status" value="1"/>
</dbReference>
<protein>
    <recommendedName>
        <fullName evidence="2">Tyr recombinase domain-containing protein</fullName>
    </recommendedName>
</protein>
<dbReference type="RefSeq" id="WP_179545178.1">
    <property type="nucleotide sequence ID" value="NZ_CP060009.1"/>
</dbReference>
<dbReference type="Gene3D" id="1.10.443.10">
    <property type="entry name" value="Intergrase catalytic core"/>
    <property type="match status" value="1"/>
</dbReference>
<dbReference type="Pfam" id="PF20172">
    <property type="entry name" value="DUF6538"/>
    <property type="match status" value="1"/>
</dbReference>
<evidence type="ECO:0000313" key="3">
    <source>
        <dbReference type="EMBL" id="QNG99680.1"/>
    </source>
</evidence>